<feature type="compositionally biased region" description="Basic and acidic residues" evidence="1">
    <location>
        <begin position="33"/>
        <end position="42"/>
    </location>
</feature>
<protein>
    <submittedName>
        <fullName evidence="2">Uncharacterized protein</fullName>
    </submittedName>
</protein>
<feature type="region of interest" description="Disordered" evidence="1">
    <location>
        <begin position="69"/>
        <end position="96"/>
    </location>
</feature>
<dbReference type="AlphaFoldDB" id="A0A6A4SKB6"/>
<sequence length="96" mass="10727">MRPIRTLSPMVERHEHTEGRSPGRPARGQIPLPREERRSEVELWRTVQPGPPARASRVAAEAHLLLRATPKPLRRSAHAHFRGACSGASSRSSRRG</sequence>
<evidence type="ECO:0000256" key="1">
    <source>
        <dbReference type="SAM" id="MobiDB-lite"/>
    </source>
</evidence>
<feature type="compositionally biased region" description="Basic residues" evidence="1">
    <location>
        <begin position="72"/>
        <end position="81"/>
    </location>
</feature>
<gene>
    <name evidence="2" type="ORF">F2P81_014888</name>
</gene>
<proteinExistence type="predicted"/>
<accession>A0A6A4SKB6</accession>
<feature type="compositionally biased region" description="Basic and acidic residues" evidence="1">
    <location>
        <begin position="11"/>
        <end position="21"/>
    </location>
</feature>
<evidence type="ECO:0000313" key="2">
    <source>
        <dbReference type="EMBL" id="KAF0032598.1"/>
    </source>
</evidence>
<evidence type="ECO:0000313" key="3">
    <source>
        <dbReference type="Proteomes" id="UP000438429"/>
    </source>
</evidence>
<dbReference type="EMBL" id="VEVO01000013">
    <property type="protein sequence ID" value="KAF0032598.1"/>
    <property type="molecule type" value="Genomic_DNA"/>
</dbReference>
<name>A0A6A4SKB6_SCOMX</name>
<feature type="region of interest" description="Disordered" evidence="1">
    <location>
        <begin position="1"/>
        <end position="42"/>
    </location>
</feature>
<organism evidence="2 3">
    <name type="scientific">Scophthalmus maximus</name>
    <name type="common">Turbot</name>
    <name type="synonym">Psetta maxima</name>
    <dbReference type="NCBI Taxonomy" id="52904"/>
    <lineage>
        <taxon>Eukaryota</taxon>
        <taxon>Metazoa</taxon>
        <taxon>Chordata</taxon>
        <taxon>Craniata</taxon>
        <taxon>Vertebrata</taxon>
        <taxon>Euteleostomi</taxon>
        <taxon>Actinopterygii</taxon>
        <taxon>Neopterygii</taxon>
        <taxon>Teleostei</taxon>
        <taxon>Neoteleostei</taxon>
        <taxon>Acanthomorphata</taxon>
        <taxon>Carangaria</taxon>
        <taxon>Pleuronectiformes</taxon>
        <taxon>Pleuronectoidei</taxon>
        <taxon>Scophthalmidae</taxon>
        <taxon>Scophthalmus</taxon>
    </lineage>
</organism>
<comment type="caution">
    <text evidence="2">The sequence shown here is derived from an EMBL/GenBank/DDBJ whole genome shotgun (WGS) entry which is preliminary data.</text>
</comment>
<reference evidence="2 3" key="1">
    <citation type="submission" date="2019-06" db="EMBL/GenBank/DDBJ databases">
        <title>Draft genomes of female and male turbot (Scophthalmus maximus).</title>
        <authorList>
            <person name="Xu H."/>
            <person name="Xu X.-W."/>
            <person name="Shao C."/>
            <person name="Chen S."/>
        </authorList>
    </citation>
    <scope>NUCLEOTIDE SEQUENCE [LARGE SCALE GENOMIC DNA]</scope>
    <source>
        <strain evidence="2">Ysfricsl-2016a</strain>
        <tissue evidence="2">Blood</tissue>
    </source>
</reference>
<dbReference type="Proteomes" id="UP000438429">
    <property type="component" value="Unassembled WGS sequence"/>
</dbReference>
<feature type="compositionally biased region" description="Low complexity" evidence="1">
    <location>
        <begin position="82"/>
        <end position="96"/>
    </location>
</feature>